<dbReference type="SUPFAM" id="SSF50447">
    <property type="entry name" value="Translation proteins"/>
    <property type="match status" value="1"/>
</dbReference>
<evidence type="ECO:0000256" key="1">
    <source>
        <dbReference type="ARBA" id="ARBA00022741"/>
    </source>
</evidence>
<dbReference type="EMBL" id="LWCA01001987">
    <property type="protein sequence ID" value="OAF64252.1"/>
    <property type="molecule type" value="Genomic_DNA"/>
</dbReference>
<dbReference type="Pfam" id="PF03144">
    <property type="entry name" value="GTP_EFTU_D2"/>
    <property type="match status" value="1"/>
</dbReference>
<dbReference type="InterPro" id="IPR009001">
    <property type="entry name" value="Transl_elong_EF1A/Init_IF2_C"/>
</dbReference>
<dbReference type="InterPro" id="IPR050055">
    <property type="entry name" value="EF-Tu_GTPase"/>
</dbReference>
<dbReference type="InterPro" id="IPR009000">
    <property type="entry name" value="Transl_B-barrel_sf"/>
</dbReference>
<feature type="domain" description="Translation elongation factor EFTu-like" evidence="3">
    <location>
        <begin position="58"/>
        <end position="129"/>
    </location>
</feature>
<dbReference type="PANTHER" id="PTHR43721:SF9">
    <property type="entry name" value="GTP-BINDING PROTEIN 1"/>
    <property type="match status" value="1"/>
</dbReference>
<accession>A0A177ARV7</accession>
<evidence type="ECO:0000259" key="3">
    <source>
        <dbReference type="Pfam" id="PF03144"/>
    </source>
</evidence>
<dbReference type="OrthoDB" id="248233at2759"/>
<feature type="non-terminal residue" evidence="4">
    <location>
        <position position="249"/>
    </location>
</feature>
<evidence type="ECO:0000313" key="5">
    <source>
        <dbReference type="Proteomes" id="UP000078046"/>
    </source>
</evidence>
<dbReference type="GO" id="GO:0003746">
    <property type="term" value="F:translation elongation factor activity"/>
    <property type="evidence" value="ECO:0007669"/>
    <property type="project" value="TreeGrafter"/>
</dbReference>
<dbReference type="AlphaFoldDB" id="A0A177ARV7"/>
<dbReference type="PANTHER" id="PTHR43721">
    <property type="entry name" value="ELONGATION FACTOR TU-RELATED"/>
    <property type="match status" value="1"/>
</dbReference>
<protein>
    <recommendedName>
        <fullName evidence="3">Translation elongation factor EFTu-like domain-containing protein</fullName>
    </recommendedName>
</protein>
<dbReference type="CDD" id="cd03708">
    <property type="entry name" value="GTPBP_III"/>
    <property type="match status" value="1"/>
</dbReference>
<dbReference type="Proteomes" id="UP000078046">
    <property type="component" value="Unassembled WGS sequence"/>
</dbReference>
<proteinExistence type="predicted"/>
<keyword evidence="2" id="KW-0342">GTP-binding</keyword>
<evidence type="ECO:0000313" key="4">
    <source>
        <dbReference type="EMBL" id="OAF64252.1"/>
    </source>
</evidence>
<dbReference type="CDD" id="cd03694">
    <property type="entry name" value="GTPBP_II"/>
    <property type="match status" value="1"/>
</dbReference>
<keyword evidence="5" id="KW-1185">Reference proteome</keyword>
<gene>
    <name evidence="4" type="ORF">A3Q56_08041</name>
</gene>
<organism evidence="4 5">
    <name type="scientific">Intoshia linei</name>
    <dbReference type="NCBI Taxonomy" id="1819745"/>
    <lineage>
        <taxon>Eukaryota</taxon>
        <taxon>Metazoa</taxon>
        <taxon>Spiralia</taxon>
        <taxon>Lophotrochozoa</taxon>
        <taxon>Mesozoa</taxon>
        <taxon>Orthonectida</taxon>
        <taxon>Rhopaluridae</taxon>
        <taxon>Intoshia</taxon>
    </lineage>
</organism>
<comment type="caution">
    <text evidence="4">The sequence shown here is derived from an EMBL/GenBank/DDBJ whole genome shotgun (WGS) entry which is preliminary data.</text>
</comment>
<dbReference type="SUPFAM" id="SSF50465">
    <property type="entry name" value="EF-Tu/eEF-1alpha/eIF2-gamma C-terminal domain"/>
    <property type="match status" value="1"/>
</dbReference>
<dbReference type="GO" id="GO:0005525">
    <property type="term" value="F:GTP binding"/>
    <property type="evidence" value="ECO:0007669"/>
    <property type="project" value="UniProtKB-KW"/>
</dbReference>
<name>A0A177ARV7_9BILA</name>
<dbReference type="Gene3D" id="2.40.30.10">
    <property type="entry name" value="Translation factors"/>
    <property type="match status" value="1"/>
</dbReference>
<evidence type="ECO:0000256" key="2">
    <source>
        <dbReference type="ARBA" id="ARBA00023134"/>
    </source>
</evidence>
<keyword evidence="1" id="KW-0547">Nucleotide-binding</keyword>
<dbReference type="FunFam" id="2.40.30.10:FF:000014">
    <property type="entry name" value="Probable GTP-binding protein 1"/>
    <property type="match status" value="1"/>
</dbReference>
<reference evidence="4 5" key="1">
    <citation type="submission" date="2016-04" db="EMBL/GenBank/DDBJ databases">
        <title>The genome of Intoshia linei affirms orthonectids as highly simplified spiralians.</title>
        <authorList>
            <person name="Mikhailov K.V."/>
            <person name="Slusarev G.S."/>
            <person name="Nikitin M.A."/>
            <person name="Logacheva M.D."/>
            <person name="Penin A."/>
            <person name="Aleoshin V."/>
            <person name="Panchin Y.V."/>
        </authorList>
    </citation>
    <scope>NUCLEOTIDE SEQUENCE [LARGE SCALE GENOMIC DNA]</scope>
    <source>
        <strain evidence="4">Intl2013</strain>
        <tissue evidence="4">Whole animal</tissue>
    </source>
</reference>
<dbReference type="InterPro" id="IPR004161">
    <property type="entry name" value="EFTu-like_2"/>
</dbReference>
<sequence>MWLIGRIICPVFQVSNVTGEGINLFKMFLNLLPNTVQFDNDKELEISIDRTFKVAGVGTVVSGIVMNGTIKVNDTINLGPDYAGKFHLVQVKSLHSKRLKVEEISSGYSAGIALKKVKRDDIRRGMILCSKKMTIQCCYDFVASLVILHHPSTISIGYQGMLNVDNIRQSVQLIEMDKPLLRTGDKATVIFRFIMFPEALKEGSRIIFREGKTKAFGKIKKIIPYIHGEPVPVCLSKAKLAKIRREKTT</sequence>